<dbReference type="Proteomes" id="UP000663832">
    <property type="component" value="Unassembled WGS sequence"/>
</dbReference>
<evidence type="ECO:0000313" key="2">
    <source>
        <dbReference type="EMBL" id="CAF1156138.1"/>
    </source>
</evidence>
<comment type="caution">
    <text evidence="1">The sequence shown here is derived from an EMBL/GenBank/DDBJ whole genome shotgun (WGS) entry which is preliminary data.</text>
</comment>
<gene>
    <name evidence="1" type="ORF">BJG266_LOCUS15079</name>
    <name evidence="2" type="ORF">QVE165_LOCUS23291</name>
</gene>
<evidence type="ECO:0000313" key="1">
    <source>
        <dbReference type="EMBL" id="CAF0985016.1"/>
    </source>
</evidence>
<proteinExistence type="predicted"/>
<dbReference type="AlphaFoldDB" id="A0A814FH87"/>
<protein>
    <submittedName>
        <fullName evidence="1">Uncharacterized protein</fullName>
    </submittedName>
</protein>
<organism evidence="1 4">
    <name type="scientific">Adineta steineri</name>
    <dbReference type="NCBI Taxonomy" id="433720"/>
    <lineage>
        <taxon>Eukaryota</taxon>
        <taxon>Metazoa</taxon>
        <taxon>Spiralia</taxon>
        <taxon>Gnathifera</taxon>
        <taxon>Rotifera</taxon>
        <taxon>Eurotatoria</taxon>
        <taxon>Bdelloidea</taxon>
        <taxon>Adinetida</taxon>
        <taxon>Adinetidae</taxon>
        <taxon>Adineta</taxon>
    </lineage>
</organism>
<reference evidence="1" key="1">
    <citation type="submission" date="2021-02" db="EMBL/GenBank/DDBJ databases">
        <authorList>
            <person name="Nowell W R."/>
        </authorList>
    </citation>
    <scope>NUCLEOTIDE SEQUENCE</scope>
</reference>
<name>A0A814FH87_9BILA</name>
<keyword evidence="3" id="KW-1185">Reference proteome</keyword>
<evidence type="ECO:0000313" key="4">
    <source>
        <dbReference type="Proteomes" id="UP000663877"/>
    </source>
</evidence>
<sequence>MHFFRLKPRYQPQRQSSHTVDQIDLPVIARRRTLQLPPTSIAPPQFKTRIWHLLPFVGKNTNECLFILG</sequence>
<accession>A0A814FH87</accession>
<dbReference type="EMBL" id="CAJNOI010000065">
    <property type="protein sequence ID" value="CAF0985016.1"/>
    <property type="molecule type" value="Genomic_DNA"/>
</dbReference>
<dbReference type="OrthoDB" id="10073166at2759"/>
<evidence type="ECO:0000313" key="3">
    <source>
        <dbReference type="Proteomes" id="UP000663832"/>
    </source>
</evidence>
<dbReference type="EMBL" id="CAJNOM010000157">
    <property type="protein sequence ID" value="CAF1156138.1"/>
    <property type="molecule type" value="Genomic_DNA"/>
</dbReference>
<dbReference type="Proteomes" id="UP000663877">
    <property type="component" value="Unassembled WGS sequence"/>
</dbReference>